<accession>A0AAV7ZI45</accession>
<dbReference type="EMBL" id="JANTQA010000029">
    <property type="protein sequence ID" value="KAJ3441676.1"/>
    <property type="molecule type" value="Genomic_DNA"/>
</dbReference>
<dbReference type="SUPFAM" id="SSF48371">
    <property type="entry name" value="ARM repeat"/>
    <property type="match status" value="1"/>
</dbReference>
<reference evidence="1" key="1">
    <citation type="submission" date="2022-08" db="EMBL/GenBank/DDBJ databases">
        <title>Novel sulphate-reducing endosymbionts in the free-living metamonad Anaeramoeba.</title>
        <authorList>
            <person name="Jerlstrom-Hultqvist J."/>
            <person name="Cepicka I."/>
            <person name="Gallot-Lavallee L."/>
            <person name="Salas-Leiva D."/>
            <person name="Curtis B.A."/>
            <person name="Zahonova K."/>
            <person name="Pipaliya S."/>
            <person name="Dacks J."/>
            <person name="Roger A.J."/>
        </authorList>
    </citation>
    <scope>NUCLEOTIDE SEQUENCE</scope>
    <source>
        <strain evidence="1">Busselton2</strain>
    </source>
</reference>
<protein>
    <submittedName>
        <fullName evidence="1">Importin subunit beta-1</fullName>
    </submittedName>
</protein>
<evidence type="ECO:0000313" key="2">
    <source>
        <dbReference type="Proteomes" id="UP001146793"/>
    </source>
</evidence>
<dbReference type="InterPro" id="IPR016024">
    <property type="entry name" value="ARM-type_fold"/>
</dbReference>
<dbReference type="Proteomes" id="UP001146793">
    <property type="component" value="Unassembled WGS sequence"/>
</dbReference>
<sequence>MENTIKILSGLVDTNNITRKQSEVMMNQSIKETPLEFIASLIEIINSTTVNKTICQLSCILLKNILNELLARNFMFVIGLRSKQKFSSVPNWSKWDTKLQEKIFQVLLEMMKSSERTFLSRILTEIFAKIICLNIAHSTNENIIGDLIQMCNSQLSTNEKQNGRIIFSISLALKVLLQKDYLLTEALSLLTLSTELIRKFLQKEIKQPVLLGALSLLRGVIPKNKQLFNNPNDSEFIFQILFKLLVQVDCAEQVHRKTWKCLSSITNSCFGIIENYLDRIFDLSMDVFKSKQSEKIDTVIKFWLNLGRKEIKLIKEYNALIPNTADDLDEDLTNYIKKKLSKHKVLKKSKYIVLAIPSLLKEILEYLLESFNDVFLENIETDYEDHITNQENIFLLIEIFTKLIQDQILNLFPPEFKKKLKLNNDHISQYYVLECYNQIIPYLNKSTITRTFLNKFVVIIGNFILHKNEFLREITFIIFANIIKYHEYCLEGNEVLIKDIINTCFEILKGVENNYLNCQALRILHNFCKKSSKFEVFNKLIYTNEKKISNYLFLNFNILIITEEKQFEKLNQLIQTSTSFINLYFNNNNNNNNNHHPIQKFVIKLLNSFRSINNYYWQNCDGNFGKHIYITLIKRMISFIDVLMKKNTYFVCKNIGNIMKIIDIILNNGSKLIKGTILTTIEAISKDIENEKGNEKENEIIIEEKEDQEIVEEINEELYNIKKNENENGNDNEEFFSYDFENKNSKYIEKIYKIIQLIIPRIGNTTEMYIKNITRYLLVYLESLNPDLVYIATNFLIFLFKLKNIHIDACILDNFYDATIDALTSCELDHELKIPLIALLSILSLQLKDDIEYHLTDSLKIILTTMQLKNFENTEMVEFYNKLRLQSLYCFYTLLGIIGGKKNTLPFFEVFFPFFQEPKIWILLNKQQKVIDNLIIPKIFGKIYQIFPSQMTQILGNSDAYLNLIDNWKISKNGEILKNANIIKLF</sequence>
<organism evidence="1 2">
    <name type="scientific">Anaeramoeba flamelloides</name>
    <dbReference type="NCBI Taxonomy" id="1746091"/>
    <lineage>
        <taxon>Eukaryota</taxon>
        <taxon>Metamonada</taxon>
        <taxon>Anaeramoebidae</taxon>
        <taxon>Anaeramoeba</taxon>
    </lineage>
</organism>
<comment type="caution">
    <text evidence="1">The sequence shown here is derived from an EMBL/GenBank/DDBJ whole genome shotgun (WGS) entry which is preliminary data.</text>
</comment>
<dbReference type="AlphaFoldDB" id="A0AAV7ZI45"/>
<dbReference type="InterPro" id="IPR011989">
    <property type="entry name" value="ARM-like"/>
</dbReference>
<evidence type="ECO:0000313" key="1">
    <source>
        <dbReference type="EMBL" id="KAJ3441676.1"/>
    </source>
</evidence>
<gene>
    <name evidence="1" type="ORF">M0812_13689</name>
</gene>
<name>A0AAV7ZI45_9EUKA</name>
<proteinExistence type="predicted"/>
<dbReference type="Gene3D" id="1.25.10.10">
    <property type="entry name" value="Leucine-rich Repeat Variant"/>
    <property type="match status" value="1"/>
</dbReference>